<dbReference type="STRING" id="1209962.L0P9B2"/>
<sequence length="271" mass="31657">MNNRFSCFNVFDTKFWILKYFSAKIYEVISSEYEVMKFPDWILLYLDEFKNNGGDNKDSLFPNEVNRILIIMILLKRQKNHNNCKSASVYAIAEELDFEIFEINSVIRSGKDILNSVGEMIVKFNEICFKIKLDSSFQKQSLILIEVDILYEDKNFWNAVMNLVYKSERSSDINTISDAVSIGLAANYLYLFFLFEEYIFDKDSECLYGINIFASDVCGSKKAAFENIVSKMLNNYVQIFGKIEMNILFLDFHSDLLEMMSFCDNLSIKIF</sequence>
<evidence type="ECO:0000313" key="2">
    <source>
        <dbReference type="Proteomes" id="UP000010422"/>
    </source>
</evidence>
<dbReference type="AlphaFoldDB" id="L0P9B2"/>
<protein>
    <submittedName>
        <fullName evidence="1">Uncharacterized protein</fullName>
    </submittedName>
</protein>
<dbReference type="Proteomes" id="UP000010422">
    <property type="component" value="Unassembled WGS sequence"/>
</dbReference>
<comment type="caution">
    <text evidence="1">The sequence shown here is derived from an EMBL/GenBank/DDBJ whole genome shotgun (WGS) entry which is preliminary data.</text>
</comment>
<dbReference type="InParanoid" id="L0P9B2"/>
<evidence type="ECO:0000313" key="1">
    <source>
        <dbReference type="EMBL" id="CCJ28807.1"/>
    </source>
</evidence>
<gene>
    <name evidence="1" type="ORF">PNEJI1_002607</name>
</gene>
<dbReference type="VEuPathDB" id="FungiDB:PNEJI1_002607"/>
<accession>L0P9B2</accession>
<organism evidence="2">
    <name type="scientific">Pneumocystis jirovecii</name>
    <name type="common">Human pneumocystis pneumonia agent</name>
    <dbReference type="NCBI Taxonomy" id="42068"/>
    <lineage>
        <taxon>Eukaryota</taxon>
        <taxon>Fungi</taxon>
        <taxon>Dikarya</taxon>
        <taxon>Ascomycota</taxon>
        <taxon>Taphrinomycotina</taxon>
        <taxon>Pneumocystomycetes</taxon>
        <taxon>Pneumocystaceae</taxon>
        <taxon>Pneumocystis</taxon>
    </lineage>
</organism>
<dbReference type="InterPro" id="IPR027417">
    <property type="entry name" value="P-loop_NTPase"/>
</dbReference>
<dbReference type="Gene3D" id="3.40.50.300">
    <property type="entry name" value="P-loop containing nucleotide triphosphate hydrolases"/>
    <property type="match status" value="1"/>
</dbReference>
<reference evidence="1 2" key="1">
    <citation type="journal article" date="2012" name="MBio">
        <title>De novo assembly of the Pneumocystis jirovecii genome from a single bronchoalveolar lavage fluid specimen from a patient.</title>
        <authorList>
            <person name="Cisse O.H."/>
            <person name="Pagni M."/>
            <person name="Hauser P.M."/>
        </authorList>
    </citation>
    <scope>NUCLEOTIDE SEQUENCE [LARGE SCALE GENOMIC DNA]</scope>
    <source>
        <strain evidence="1 2">SE8</strain>
    </source>
</reference>
<proteinExistence type="predicted"/>
<dbReference type="EMBL" id="CAKM01000123">
    <property type="protein sequence ID" value="CCJ28807.1"/>
    <property type="molecule type" value="Genomic_DNA"/>
</dbReference>
<name>L0P9B2_PNEJI</name>